<dbReference type="PANTHER" id="PTHR33507:SF4">
    <property type="entry name" value="NODULATION COMPETITIVENESS PROTEIN NFED"/>
    <property type="match status" value="1"/>
</dbReference>
<gene>
    <name evidence="7" type="ORF">L9S41_02095</name>
</gene>
<dbReference type="EMBL" id="CP092109">
    <property type="protein sequence ID" value="UWZ80200.1"/>
    <property type="molecule type" value="Genomic_DNA"/>
</dbReference>
<feature type="transmembrane region" description="Helical" evidence="5">
    <location>
        <begin position="21"/>
        <end position="42"/>
    </location>
</feature>
<evidence type="ECO:0000256" key="3">
    <source>
        <dbReference type="ARBA" id="ARBA00022989"/>
    </source>
</evidence>
<keyword evidence="2 5" id="KW-0812">Transmembrane</keyword>
<comment type="subcellular location">
    <subcellularLocation>
        <location evidence="1">Membrane</location>
        <topology evidence="1">Multi-pass membrane protein</topology>
    </subcellularLocation>
</comment>
<keyword evidence="8" id="KW-1185">Reference proteome</keyword>
<evidence type="ECO:0000313" key="8">
    <source>
        <dbReference type="Proteomes" id="UP001060414"/>
    </source>
</evidence>
<dbReference type="RefSeq" id="WP_260748557.1">
    <property type="nucleotide sequence ID" value="NZ_CP092109.1"/>
</dbReference>
<dbReference type="InterPro" id="IPR002810">
    <property type="entry name" value="NfeD-like_C"/>
</dbReference>
<dbReference type="InterPro" id="IPR052165">
    <property type="entry name" value="Membrane_assoc_protease"/>
</dbReference>
<feature type="domain" description="NfeD-like C-terminal" evidence="6">
    <location>
        <begin position="80"/>
        <end position="136"/>
    </location>
</feature>
<reference evidence="7" key="1">
    <citation type="journal article" date="2022" name="Environ. Microbiol.">
        <title>Geoalkalibacter halelectricus SAP #1 sp. nov. possessing extracellular electron transfer and mineral#reducing capabilities from a haloalkaline environment.</title>
        <authorList>
            <person name="Yadav S."/>
            <person name="Singh R."/>
            <person name="Sundharam S.S."/>
            <person name="Chaudhary S."/>
            <person name="Krishnamurthi S."/>
            <person name="Patil S.A."/>
        </authorList>
    </citation>
    <scope>NUCLEOTIDE SEQUENCE</scope>
    <source>
        <strain evidence="7">SAP-1</strain>
    </source>
</reference>
<dbReference type="Pfam" id="PF01957">
    <property type="entry name" value="NfeD"/>
    <property type="match status" value="1"/>
</dbReference>
<organism evidence="7 8">
    <name type="scientific">Geoalkalibacter halelectricus</name>
    <dbReference type="NCBI Taxonomy" id="2847045"/>
    <lineage>
        <taxon>Bacteria</taxon>
        <taxon>Pseudomonadati</taxon>
        <taxon>Thermodesulfobacteriota</taxon>
        <taxon>Desulfuromonadia</taxon>
        <taxon>Desulfuromonadales</taxon>
        <taxon>Geoalkalibacteraceae</taxon>
        <taxon>Geoalkalibacter</taxon>
    </lineage>
</organism>
<evidence type="ECO:0000313" key="7">
    <source>
        <dbReference type="EMBL" id="UWZ80200.1"/>
    </source>
</evidence>
<keyword evidence="4 5" id="KW-0472">Membrane</keyword>
<evidence type="ECO:0000259" key="6">
    <source>
        <dbReference type="Pfam" id="PF01957"/>
    </source>
</evidence>
<evidence type="ECO:0000256" key="5">
    <source>
        <dbReference type="SAM" id="Phobius"/>
    </source>
</evidence>
<dbReference type="SUPFAM" id="SSF141322">
    <property type="entry name" value="NfeD domain-like"/>
    <property type="match status" value="1"/>
</dbReference>
<evidence type="ECO:0000256" key="2">
    <source>
        <dbReference type="ARBA" id="ARBA00022692"/>
    </source>
</evidence>
<evidence type="ECO:0000256" key="1">
    <source>
        <dbReference type="ARBA" id="ARBA00004141"/>
    </source>
</evidence>
<feature type="transmembrane region" description="Helical" evidence="5">
    <location>
        <begin position="48"/>
        <end position="68"/>
    </location>
</feature>
<evidence type="ECO:0000256" key="4">
    <source>
        <dbReference type="ARBA" id="ARBA00023136"/>
    </source>
</evidence>
<proteinExistence type="predicted"/>
<dbReference type="PANTHER" id="PTHR33507">
    <property type="entry name" value="INNER MEMBRANE PROTEIN YBBJ"/>
    <property type="match status" value="1"/>
</dbReference>
<name>A0ABY5ZQM5_9BACT</name>
<accession>A0ABY5ZQM5</accession>
<protein>
    <submittedName>
        <fullName evidence="7">NfeD family protein</fullName>
    </submittedName>
</protein>
<keyword evidence="3 5" id="KW-1133">Transmembrane helix</keyword>
<dbReference type="InterPro" id="IPR012340">
    <property type="entry name" value="NA-bd_OB-fold"/>
</dbReference>
<dbReference type="Gene3D" id="2.40.50.140">
    <property type="entry name" value="Nucleic acid-binding proteins"/>
    <property type="match status" value="1"/>
</dbReference>
<dbReference type="Proteomes" id="UP001060414">
    <property type="component" value="Chromosome"/>
</dbReference>
<sequence length="144" mass="16156">MNQPQPAPRPTWTPRILLRYALLQIPALALLILGMLLVRHWWDLPPALPWLIVGGWLLKDIVLFPLVWRSYDPDPQPHGNSLLGCEGLVVRPLEPAGMVRVHDELWRARLPEGAPALPGGRRVRVCGREGLTLIVEAVEEESPP</sequence>